<dbReference type="VEuPathDB" id="AmoebaDB:ACA1_021910"/>
<dbReference type="Proteomes" id="UP000011083">
    <property type="component" value="Unassembled WGS sequence"/>
</dbReference>
<organism evidence="1 2">
    <name type="scientific">Acanthamoeba castellanii (strain ATCC 30010 / Neff)</name>
    <dbReference type="NCBI Taxonomy" id="1257118"/>
    <lineage>
        <taxon>Eukaryota</taxon>
        <taxon>Amoebozoa</taxon>
        <taxon>Discosea</taxon>
        <taxon>Longamoebia</taxon>
        <taxon>Centramoebida</taxon>
        <taxon>Acanthamoebidae</taxon>
        <taxon>Acanthamoeba</taxon>
    </lineage>
</organism>
<dbReference type="GeneID" id="14914774"/>
<sequence length="170" mass="19312">MARWIHGATKNQEANALSRLDNPDDWTLLGEMVELLQASLGDWQVDHFVEASNQKAPAFNLRFESPGCQAVDVFSQDWRGWVNLLVPPIPLVGQTLAHLIECQAEWWPLLMAVSVAMVWLGTACEFTRPGPLGAFELARRPEWTFEAHRVDGRRLVGWRPPLAAVRSWWD</sequence>
<evidence type="ECO:0000313" key="2">
    <source>
        <dbReference type="Proteomes" id="UP000011083"/>
    </source>
</evidence>
<dbReference type="AlphaFoldDB" id="L8GQ04"/>
<dbReference type="EMBL" id="KB008067">
    <property type="protein sequence ID" value="ELR14196.1"/>
    <property type="molecule type" value="Genomic_DNA"/>
</dbReference>
<accession>L8GQ04</accession>
<dbReference type="PANTHER" id="PTHR33050:SF7">
    <property type="entry name" value="RIBONUCLEASE H"/>
    <property type="match status" value="1"/>
</dbReference>
<dbReference type="RefSeq" id="XP_004336209.1">
    <property type="nucleotide sequence ID" value="XM_004336161.1"/>
</dbReference>
<proteinExistence type="predicted"/>
<evidence type="ECO:0000313" key="1">
    <source>
        <dbReference type="EMBL" id="ELR14196.1"/>
    </source>
</evidence>
<reference evidence="1 2" key="1">
    <citation type="journal article" date="2013" name="Genome Biol.">
        <title>Genome of Acanthamoeba castellanii highlights extensive lateral gene transfer and early evolution of tyrosine kinase signaling.</title>
        <authorList>
            <person name="Clarke M."/>
            <person name="Lohan A.J."/>
            <person name="Liu B."/>
            <person name="Lagkouvardos I."/>
            <person name="Roy S."/>
            <person name="Zafar N."/>
            <person name="Bertelli C."/>
            <person name="Schilde C."/>
            <person name="Kianianmomeni A."/>
            <person name="Burglin T.R."/>
            <person name="Frech C."/>
            <person name="Turcotte B."/>
            <person name="Kopec K.O."/>
            <person name="Synnott J.M."/>
            <person name="Choo C."/>
            <person name="Paponov I."/>
            <person name="Finkler A."/>
            <person name="Soon Heng Tan C."/>
            <person name="Hutchins A.P."/>
            <person name="Weinmeier T."/>
            <person name="Rattei T."/>
            <person name="Chu J.S."/>
            <person name="Gimenez G."/>
            <person name="Irimia M."/>
            <person name="Rigden D.J."/>
            <person name="Fitzpatrick D.A."/>
            <person name="Lorenzo-Morales J."/>
            <person name="Bateman A."/>
            <person name="Chiu C.H."/>
            <person name="Tang P."/>
            <person name="Hegemann P."/>
            <person name="Fromm H."/>
            <person name="Raoult D."/>
            <person name="Greub G."/>
            <person name="Miranda-Saavedra D."/>
            <person name="Chen N."/>
            <person name="Nash P."/>
            <person name="Ginger M.L."/>
            <person name="Horn M."/>
            <person name="Schaap P."/>
            <person name="Caler L."/>
            <person name="Loftus B."/>
        </authorList>
    </citation>
    <scope>NUCLEOTIDE SEQUENCE [LARGE SCALE GENOMIC DNA]</scope>
    <source>
        <strain evidence="1 2">Neff</strain>
    </source>
</reference>
<keyword evidence="2" id="KW-1185">Reference proteome</keyword>
<dbReference type="PANTHER" id="PTHR33050">
    <property type="entry name" value="REVERSE TRANSCRIPTASE DOMAIN-CONTAINING PROTEIN"/>
    <property type="match status" value="1"/>
</dbReference>
<gene>
    <name evidence="1" type="ORF">ACA1_021910</name>
</gene>
<protein>
    <submittedName>
        <fullName evidence="1">Uncharacterized protein</fullName>
    </submittedName>
</protein>
<name>L8GQ04_ACACF</name>
<dbReference type="KEGG" id="acan:ACA1_021910"/>
<dbReference type="InterPro" id="IPR052055">
    <property type="entry name" value="Hepadnavirus_pol/RT"/>
</dbReference>
<dbReference type="OrthoDB" id="7477527at2759"/>